<evidence type="ECO:0000313" key="1">
    <source>
        <dbReference type="EMBL" id="SAL32095.1"/>
    </source>
</evidence>
<protein>
    <recommendedName>
        <fullName evidence="3">Hydroxyquinol 1,2-dioxygenase</fullName>
    </recommendedName>
</protein>
<proteinExistence type="predicted"/>
<name>A0A158GJ00_9BURK</name>
<dbReference type="OrthoDB" id="8442236at2"/>
<evidence type="ECO:0008006" key="3">
    <source>
        <dbReference type="Google" id="ProtNLM"/>
    </source>
</evidence>
<keyword evidence="2" id="KW-1185">Reference proteome</keyword>
<evidence type="ECO:0000313" key="2">
    <source>
        <dbReference type="Proteomes" id="UP000054925"/>
    </source>
</evidence>
<accession>A0A158GJ00</accession>
<reference evidence="1" key="1">
    <citation type="submission" date="2016-01" db="EMBL/GenBank/DDBJ databases">
        <authorList>
            <person name="Peeters C."/>
        </authorList>
    </citation>
    <scope>NUCLEOTIDE SEQUENCE [LARGE SCALE GENOMIC DNA]</scope>
    <source>
        <strain evidence="1">LMG 22937</strain>
    </source>
</reference>
<sequence>MDHKTTFASLDRFEKGGVEIIDDDVKHYAFSNVFEVASKALPYEKVVVAKNMQYVLEAVRAEGSSNWFAASHDEFVILLDGELEIDFIALENAQDIVPPASAGTIAIAGEPQGDRMGMCRLQHGHQALLPANSAYRFRATRPGVLLIQTVAGSLSVEKWRDICLH</sequence>
<dbReference type="RefSeq" id="WP_087655433.1">
    <property type="nucleotide sequence ID" value="NZ_FCOL02000005.1"/>
</dbReference>
<comment type="caution">
    <text evidence="1">The sequence shown here is derived from an EMBL/GenBank/DDBJ whole genome shotgun (WGS) entry which is preliminary data.</text>
</comment>
<dbReference type="AlphaFoldDB" id="A0A158GJ00"/>
<organism evidence="1 2">
    <name type="scientific">Caballeronia terrestris</name>
    <dbReference type="NCBI Taxonomy" id="1226301"/>
    <lineage>
        <taxon>Bacteria</taxon>
        <taxon>Pseudomonadati</taxon>
        <taxon>Pseudomonadota</taxon>
        <taxon>Betaproteobacteria</taxon>
        <taxon>Burkholderiales</taxon>
        <taxon>Burkholderiaceae</taxon>
        <taxon>Caballeronia</taxon>
    </lineage>
</organism>
<gene>
    <name evidence="1" type="ORF">AWB67_01318</name>
</gene>
<dbReference type="EMBL" id="FCOL02000005">
    <property type="protein sequence ID" value="SAL32095.1"/>
    <property type="molecule type" value="Genomic_DNA"/>
</dbReference>
<dbReference type="Proteomes" id="UP000054925">
    <property type="component" value="Unassembled WGS sequence"/>
</dbReference>